<evidence type="ECO:0000313" key="1">
    <source>
        <dbReference type="EMBL" id="RKL64901.1"/>
    </source>
</evidence>
<dbReference type="Proteomes" id="UP000281498">
    <property type="component" value="Unassembled WGS sequence"/>
</dbReference>
<proteinExistence type="predicted"/>
<protein>
    <submittedName>
        <fullName evidence="1">Uncharacterized protein</fullName>
    </submittedName>
</protein>
<reference evidence="1 2" key="1">
    <citation type="submission" date="2017-10" db="EMBL/GenBank/DDBJ databases">
        <title>Bacillus sp. nov., a halophilic bacterium isolated from a Keqin Lake.</title>
        <authorList>
            <person name="Wang H."/>
        </authorList>
    </citation>
    <scope>NUCLEOTIDE SEQUENCE [LARGE SCALE GENOMIC DNA]</scope>
    <source>
        <strain evidence="1 2">KCTC 13187</strain>
    </source>
</reference>
<name>A0A3A9K3P4_9BACI</name>
<dbReference type="AlphaFoldDB" id="A0A3A9K3P4"/>
<dbReference type="EMBL" id="PDOE01000029">
    <property type="protein sequence ID" value="RKL64901.1"/>
    <property type="molecule type" value="Genomic_DNA"/>
</dbReference>
<gene>
    <name evidence="1" type="ORF">CR203_23665</name>
</gene>
<evidence type="ECO:0000313" key="2">
    <source>
        <dbReference type="Proteomes" id="UP000281498"/>
    </source>
</evidence>
<accession>A0A3A9K3P4</accession>
<dbReference type="RefSeq" id="WP_110938875.1">
    <property type="nucleotide sequence ID" value="NZ_PDOE01000029.1"/>
</dbReference>
<sequence length="88" mass="10040">MAEKYLGLFKGKKVSLKVLGEKIGVSPQRTRIILKNGNKKAEHYIKLHLPHLQQTMKKPLEAPDNGVIVKEKFVHYLLMEGLNKHLSP</sequence>
<organism evidence="1 2">
    <name type="scientific">Salipaludibacillus neizhouensis</name>
    <dbReference type="NCBI Taxonomy" id="885475"/>
    <lineage>
        <taxon>Bacteria</taxon>
        <taxon>Bacillati</taxon>
        <taxon>Bacillota</taxon>
        <taxon>Bacilli</taxon>
        <taxon>Bacillales</taxon>
        <taxon>Bacillaceae</taxon>
    </lineage>
</organism>
<keyword evidence="2" id="KW-1185">Reference proteome</keyword>
<comment type="caution">
    <text evidence="1">The sequence shown here is derived from an EMBL/GenBank/DDBJ whole genome shotgun (WGS) entry which is preliminary data.</text>
</comment>